<accession>A0AB73PEX8</accession>
<gene>
    <name evidence="2" type="ORF">CBG15_07715</name>
</gene>
<reference evidence="2 3" key="2">
    <citation type="submission" date="2017-09" db="EMBL/GenBank/DDBJ databases">
        <title>Tripartite evolution among Lactobacillus johnsonii, Lactobacillus taiwanensis, Lactobacillus reuteri and their rodent host.</title>
        <authorList>
            <person name="Wang T."/>
            <person name="Knowles S."/>
            <person name="Cheng C."/>
        </authorList>
    </citation>
    <scope>NUCLEOTIDE SEQUENCE [LARGE SCALE GENOMIC DNA]</scope>
    <source>
        <strain evidence="2 3">105n</strain>
    </source>
</reference>
<feature type="transmembrane region" description="Helical" evidence="1">
    <location>
        <begin position="39"/>
        <end position="57"/>
    </location>
</feature>
<protein>
    <submittedName>
        <fullName evidence="2">Uncharacterized protein</fullName>
    </submittedName>
</protein>
<dbReference type="AlphaFoldDB" id="A0AB73PEX8"/>
<reference evidence="2 3" key="1">
    <citation type="submission" date="2017-05" db="EMBL/GenBank/DDBJ databases">
        <authorList>
            <person name="Lin X.B."/>
            <person name="Stothard P."/>
            <person name="Tasseva G."/>
            <person name="Walter J."/>
        </authorList>
    </citation>
    <scope>NUCLEOTIDE SEQUENCE [LARGE SCALE GENOMIC DNA]</scope>
    <source>
        <strain evidence="2 3">105n</strain>
    </source>
</reference>
<proteinExistence type="predicted"/>
<keyword evidence="1" id="KW-1133">Transmembrane helix</keyword>
<name>A0AB73PEX8_LIMRT</name>
<evidence type="ECO:0000256" key="1">
    <source>
        <dbReference type="SAM" id="Phobius"/>
    </source>
</evidence>
<evidence type="ECO:0000313" key="3">
    <source>
        <dbReference type="Proteomes" id="UP000216681"/>
    </source>
</evidence>
<feature type="non-terminal residue" evidence="2">
    <location>
        <position position="195"/>
    </location>
</feature>
<sequence>MKISINSVMGMLYYLGLTVYLIFMTLTQTMFFNYFRGSAYVIILIFIIGVSYFKELVSVLSKNTGVVDLIYLIIISAFTFFIGGNELLCTTALVYVSRDMEIKNIVKYTCFLLFVELIIVIFSSKVGVISSYTEMRGGLLRKYLGFRYFLYPSAIMFNIVAAYVYSYQKKIKLLTLFLFLIMTVYIYVNTYAKLS</sequence>
<feature type="transmembrane region" description="Helical" evidence="1">
    <location>
        <begin position="12"/>
        <end position="32"/>
    </location>
</feature>
<feature type="transmembrane region" description="Helical" evidence="1">
    <location>
        <begin position="69"/>
        <end position="96"/>
    </location>
</feature>
<feature type="transmembrane region" description="Helical" evidence="1">
    <location>
        <begin position="148"/>
        <end position="166"/>
    </location>
</feature>
<feature type="transmembrane region" description="Helical" evidence="1">
    <location>
        <begin position="173"/>
        <end position="192"/>
    </location>
</feature>
<dbReference type="EMBL" id="NGPX01000042">
    <property type="protein sequence ID" value="OYS92954.1"/>
    <property type="molecule type" value="Genomic_DNA"/>
</dbReference>
<organism evidence="2 3">
    <name type="scientific">Limosilactobacillus reuteri</name>
    <name type="common">Lactobacillus reuteri</name>
    <dbReference type="NCBI Taxonomy" id="1598"/>
    <lineage>
        <taxon>Bacteria</taxon>
        <taxon>Bacillati</taxon>
        <taxon>Bacillota</taxon>
        <taxon>Bacilli</taxon>
        <taxon>Lactobacillales</taxon>
        <taxon>Lactobacillaceae</taxon>
        <taxon>Limosilactobacillus</taxon>
    </lineage>
</organism>
<keyword evidence="1" id="KW-0472">Membrane</keyword>
<dbReference type="Proteomes" id="UP000216681">
    <property type="component" value="Unassembled WGS sequence"/>
</dbReference>
<evidence type="ECO:0000313" key="2">
    <source>
        <dbReference type="EMBL" id="OYS92954.1"/>
    </source>
</evidence>
<comment type="caution">
    <text evidence="2">The sequence shown here is derived from an EMBL/GenBank/DDBJ whole genome shotgun (WGS) entry which is preliminary data.</text>
</comment>
<keyword evidence="1" id="KW-0812">Transmembrane</keyword>
<feature type="transmembrane region" description="Helical" evidence="1">
    <location>
        <begin position="108"/>
        <end position="128"/>
    </location>
</feature>